<dbReference type="EMBL" id="CAJVQB010066777">
    <property type="protein sequence ID" value="CAG8841754.1"/>
    <property type="molecule type" value="Genomic_DNA"/>
</dbReference>
<comment type="caution">
    <text evidence="1">The sequence shown here is derived from an EMBL/GenBank/DDBJ whole genome shotgun (WGS) entry which is preliminary data.</text>
</comment>
<name>A0ABN7WX26_GIGMA</name>
<proteinExistence type="predicted"/>
<sequence length="105" mass="12607">AENKKQRDYYEKIWTNLVLPIIEPNELQTDYITTEDDWNEKLTEWHEMLAQEEKNENNILDSGKFDDSFFSSQTHPAIDINAKWDLRDLFIRELEKPEFISISLN</sequence>
<reference evidence="1 2" key="1">
    <citation type="submission" date="2021-06" db="EMBL/GenBank/DDBJ databases">
        <authorList>
            <person name="Kallberg Y."/>
            <person name="Tangrot J."/>
            <person name="Rosling A."/>
        </authorList>
    </citation>
    <scope>NUCLEOTIDE SEQUENCE [LARGE SCALE GENOMIC DNA]</scope>
    <source>
        <strain evidence="1 2">120-4 pot B 10/14</strain>
    </source>
</reference>
<dbReference type="Proteomes" id="UP000789901">
    <property type="component" value="Unassembled WGS sequence"/>
</dbReference>
<organism evidence="1 2">
    <name type="scientific">Gigaspora margarita</name>
    <dbReference type="NCBI Taxonomy" id="4874"/>
    <lineage>
        <taxon>Eukaryota</taxon>
        <taxon>Fungi</taxon>
        <taxon>Fungi incertae sedis</taxon>
        <taxon>Mucoromycota</taxon>
        <taxon>Glomeromycotina</taxon>
        <taxon>Glomeromycetes</taxon>
        <taxon>Diversisporales</taxon>
        <taxon>Gigasporaceae</taxon>
        <taxon>Gigaspora</taxon>
    </lineage>
</organism>
<evidence type="ECO:0000313" key="1">
    <source>
        <dbReference type="EMBL" id="CAG8841754.1"/>
    </source>
</evidence>
<evidence type="ECO:0000313" key="2">
    <source>
        <dbReference type="Proteomes" id="UP000789901"/>
    </source>
</evidence>
<gene>
    <name evidence="1" type="ORF">GMARGA_LOCUS35610</name>
</gene>
<accession>A0ABN7WX26</accession>
<protein>
    <submittedName>
        <fullName evidence="1">23847_t:CDS:1</fullName>
    </submittedName>
</protein>
<feature type="non-terminal residue" evidence="1">
    <location>
        <position position="1"/>
    </location>
</feature>
<keyword evidence="2" id="KW-1185">Reference proteome</keyword>